<protein>
    <submittedName>
        <fullName evidence="2">Uncharacterized protein</fullName>
    </submittedName>
</protein>
<dbReference type="Gene3D" id="1.10.472.10">
    <property type="entry name" value="Cyclin-like"/>
    <property type="match status" value="1"/>
</dbReference>
<feature type="compositionally biased region" description="Polar residues" evidence="1">
    <location>
        <begin position="170"/>
        <end position="181"/>
    </location>
</feature>
<evidence type="ECO:0000313" key="3">
    <source>
        <dbReference type="Proteomes" id="UP000294933"/>
    </source>
</evidence>
<proteinExistence type="predicted"/>
<feature type="region of interest" description="Disordered" evidence="1">
    <location>
        <begin position="163"/>
        <end position="195"/>
    </location>
</feature>
<gene>
    <name evidence="2" type="ORF">BD410DRAFT_824764</name>
</gene>
<accession>A0A4Y7QL86</accession>
<name>A0A4Y7QL86_9AGAM</name>
<reference evidence="2 3" key="1">
    <citation type="submission" date="2018-06" db="EMBL/GenBank/DDBJ databases">
        <title>A transcriptomic atlas of mushroom development highlights an independent origin of complex multicellularity.</title>
        <authorList>
            <consortium name="DOE Joint Genome Institute"/>
            <person name="Krizsan K."/>
            <person name="Almasi E."/>
            <person name="Merenyi Z."/>
            <person name="Sahu N."/>
            <person name="Viragh M."/>
            <person name="Koszo T."/>
            <person name="Mondo S."/>
            <person name="Kiss B."/>
            <person name="Balint B."/>
            <person name="Kues U."/>
            <person name="Barry K."/>
            <person name="Hegedus J.C."/>
            <person name="Henrissat B."/>
            <person name="Johnson J."/>
            <person name="Lipzen A."/>
            <person name="Ohm R."/>
            <person name="Nagy I."/>
            <person name="Pangilinan J."/>
            <person name="Yan J."/>
            <person name="Xiong Y."/>
            <person name="Grigoriev I.V."/>
            <person name="Hibbett D.S."/>
            <person name="Nagy L.G."/>
        </authorList>
    </citation>
    <scope>NUCLEOTIDE SEQUENCE [LARGE SCALE GENOMIC DNA]</scope>
    <source>
        <strain evidence="2 3">SZMC22713</strain>
    </source>
</reference>
<evidence type="ECO:0000313" key="2">
    <source>
        <dbReference type="EMBL" id="TDL28008.1"/>
    </source>
</evidence>
<organism evidence="2 3">
    <name type="scientific">Rickenella mellea</name>
    <dbReference type="NCBI Taxonomy" id="50990"/>
    <lineage>
        <taxon>Eukaryota</taxon>
        <taxon>Fungi</taxon>
        <taxon>Dikarya</taxon>
        <taxon>Basidiomycota</taxon>
        <taxon>Agaricomycotina</taxon>
        <taxon>Agaricomycetes</taxon>
        <taxon>Hymenochaetales</taxon>
        <taxon>Rickenellaceae</taxon>
        <taxon>Rickenella</taxon>
    </lineage>
</organism>
<dbReference type="OrthoDB" id="244495at2759"/>
<evidence type="ECO:0000256" key="1">
    <source>
        <dbReference type="SAM" id="MobiDB-lite"/>
    </source>
</evidence>
<dbReference type="AlphaFoldDB" id="A0A4Y7QL86"/>
<keyword evidence="3" id="KW-1185">Reference proteome</keyword>
<sequence length="269" mass="29420">MYSIEIGLRAEFKLYIFAVSRACGTNRVARTFLALSSTNLSPSFHDRLPHLVFAPPRDRDSARWRLKTRFPAARGSKSHRLFLSAFTIASTVVSDDAYSNKGWAMVGLGVEYLEWHLNGPGEDLEEFEKEVRHRSWPRALRLAPSSPVKLSIPPYASNPVYSRPGIPVQTADSSPASSEASLPTPPTTATEHRQQPKIVTAASMHITHNPQRPHATDGSISASIPVSTMDLSMPVGHEKNRLSIAALEAKMAAALVGTVVKTSTSIRAR</sequence>
<dbReference type="STRING" id="50990.A0A4Y7QL86"/>
<dbReference type="EMBL" id="ML170158">
    <property type="protein sequence ID" value="TDL28008.1"/>
    <property type="molecule type" value="Genomic_DNA"/>
</dbReference>
<dbReference type="Proteomes" id="UP000294933">
    <property type="component" value="Unassembled WGS sequence"/>
</dbReference>
<dbReference type="VEuPathDB" id="FungiDB:BD410DRAFT_824764"/>